<evidence type="ECO:0008006" key="3">
    <source>
        <dbReference type="Google" id="ProtNLM"/>
    </source>
</evidence>
<accession>A0LCV6</accession>
<dbReference type="STRING" id="156889.Mmc1_3310"/>
<proteinExistence type="predicted"/>
<name>A0LCV6_MAGMM</name>
<dbReference type="RefSeq" id="WP_011714858.1">
    <property type="nucleotide sequence ID" value="NC_008576.1"/>
</dbReference>
<dbReference type="Proteomes" id="UP000002586">
    <property type="component" value="Chromosome"/>
</dbReference>
<dbReference type="SUPFAM" id="SSF55729">
    <property type="entry name" value="Acyl-CoA N-acyltransferases (Nat)"/>
    <property type="match status" value="1"/>
</dbReference>
<dbReference type="OrthoDB" id="5571267at2"/>
<sequence length="282" mass="31960">MKVGVLPITDADLDDVCDFLQRQMHGKPNAMQWRQALSQPWLAERRNHGYKMVEGNLLVGVMAVIYSQRIVEGQQELIANLASWRVSEAHAEISMEMLKSLLQQPNLTVVATNPSHGARRIYQALGFQMVPLLRRVLLPHPGWGDTAKMLEGADALAVLPEAQQLAWREHASFPWLHQAVLQDLSGGKPCHLVWQRGMWKRLPAAMLLHIGAQHTLLEHHHSFSRWLLRQGLFSAHVEQRMLPALRVGTLEDYGIAMAFLSERLSPAQLSYLYTEQAALPWE</sequence>
<dbReference type="EMBL" id="CP000471">
    <property type="protein sequence ID" value="ABK45799.1"/>
    <property type="molecule type" value="Genomic_DNA"/>
</dbReference>
<evidence type="ECO:0000313" key="2">
    <source>
        <dbReference type="Proteomes" id="UP000002586"/>
    </source>
</evidence>
<organism evidence="1 2">
    <name type="scientific">Magnetococcus marinus (strain ATCC BAA-1437 / JCM 17883 / MC-1)</name>
    <dbReference type="NCBI Taxonomy" id="156889"/>
    <lineage>
        <taxon>Bacteria</taxon>
        <taxon>Pseudomonadati</taxon>
        <taxon>Pseudomonadota</taxon>
        <taxon>Magnetococcia</taxon>
        <taxon>Magnetococcales</taxon>
        <taxon>Magnetococcaceae</taxon>
        <taxon>Magnetococcus</taxon>
    </lineage>
</organism>
<dbReference type="KEGG" id="mgm:Mmc1_3310"/>
<reference evidence="1 2" key="2">
    <citation type="journal article" date="2012" name="Int. J. Syst. Evol. Microbiol.">
        <title>Magnetococcus marinus gen. nov., sp. nov., a marine, magnetotactic bacterium that represents a novel lineage (Magnetococcaceae fam. nov.; Magnetococcales ord. nov.) at the base of the Alphaproteobacteria.</title>
        <authorList>
            <person name="Bazylinski D.A."/>
            <person name="Williams T.J."/>
            <person name="Lefevre C.T."/>
            <person name="Berg R.J."/>
            <person name="Zhang C.L."/>
            <person name="Bowser S.S."/>
            <person name="Dean A.J."/>
            <person name="Beveridge T.J."/>
        </authorList>
    </citation>
    <scope>NUCLEOTIDE SEQUENCE [LARGE SCALE GENOMIC DNA]</scope>
    <source>
        <strain evidence="2">ATCC BAA-1437 / JCM 17883 / MC-1</strain>
    </source>
</reference>
<dbReference type="AlphaFoldDB" id="A0LCV6"/>
<gene>
    <name evidence="1" type="ordered locus">Mmc1_3310</name>
</gene>
<dbReference type="HOGENOM" id="CLU_978858_0_0_5"/>
<reference evidence="2" key="1">
    <citation type="journal article" date="2009" name="Appl. Environ. Microbiol.">
        <title>Complete genome sequence of the chemolithoautotrophic marine magnetotactic coccus strain MC-1.</title>
        <authorList>
            <person name="Schubbe S."/>
            <person name="Williams T.J."/>
            <person name="Xie G."/>
            <person name="Kiss H.E."/>
            <person name="Brettin T.S."/>
            <person name="Martinez D."/>
            <person name="Ross C.A."/>
            <person name="Schuler D."/>
            <person name="Cox B.L."/>
            <person name="Nealson K.H."/>
            <person name="Bazylinski D.A."/>
        </authorList>
    </citation>
    <scope>NUCLEOTIDE SEQUENCE [LARGE SCALE GENOMIC DNA]</scope>
    <source>
        <strain evidence="2">ATCC BAA-1437 / JCM 17883 / MC-1</strain>
    </source>
</reference>
<keyword evidence="2" id="KW-1185">Reference proteome</keyword>
<dbReference type="InterPro" id="IPR016181">
    <property type="entry name" value="Acyl_CoA_acyltransferase"/>
</dbReference>
<dbReference type="eggNOG" id="ENOG5032SXW">
    <property type="taxonomic scope" value="Bacteria"/>
</dbReference>
<protein>
    <recommendedName>
        <fullName evidence="3">N-acetyltransferase domain-containing protein</fullName>
    </recommendedName>
</protein>
<evidence type="ECO:0000313" key="1">
    <source>
        <dbReference type="EMBL" id="ABK45799.1"/>
    </source>
</evidence>